<sequence length="69" mass="7349">MSTPESSPPHVGAAVEPARGQVLLWVSHVRELAHIITLPPATARAWAAQITQAATAAEQFTPEKEGEHT</sequence>
<protein>
    <submittedName>
        <fullName evidence="1">Uncharacterized protein</fullName>
    </submittedName>
</protein>
<dbReference type="RefSeq" id="WP_344971218.1">
    <property type="nucleotide sequence ID" value="NZ_BAABDD010000010.1"/>
</dbReference>
<accession>A0ABP7FU98</accession>
<evidence type="ECO:0000313" key="1">
    <source>
        <dbReference type="EMBL" id="GAA3744564.1"/>
    </source>
</evidence>
<keyword evidence="2" id="KW-1185">Reference proteome</keyword>
<dbReference type="Proteomes" id="UP001500908">
    <property type="component" value="Unassembled WGS sequence"/>
</dbReference>
<comment type="caution">
    <text evidence="1">The sequence shown here is derived from an EMBL/GenBank/DDBJ whole genome shotgun (WGS) entry which is preliminary data.</text>
</comment>
<name>A0ABP7FU98_9ACTN</name>
<evidence type="ECO:0000313" key="2">
    <source>
        <dbReference type="Proteomes" id="UP001500908"/>
    </source>
</evidence>
<reference evidence="2" key="1">
    <citation type="journal article" date="2019" name="Int. J. Syst. Evol. Microbiol.">
        <title>The Global Catalogue of Microorganisms (GCM) 10K type strain sequencing project: providing services to taxonomists for standard genome sequencing and annotation.</title>
        <authorList>
            <consortium name="The Broad Institute Genomics Platform"/>
            <consortium name="The Broad Institute Genome Sequencing Center for Infectious Disease"/>
            <person name="Wu L."/>
            <person name="Ma J."/>
        </authorList>
    </citation>
    <scope>NUCLEOTIDE SEQUENCE [LARGE SCALE GENOMIC DNA]</scope>
    <source>
        <strain evidence="2">JCM 17137</strain>
    </source>
</reference>
<proteinExistence type="predicted"/>
<gene>
    <name evidence="1" type="ORF">GCM10022402_25250</name>
</gene>
<organism evidence="1 2">
    <name type="scientific">Salinactinospora qingdaonensis</name>
    <dbReference type="NCBI Taxonomy" id="702744"/>
    <lineage>
        <taxon>Bacteria</taxon>
        <taxon>Bacillati</taxon>
        <taxon>Actinomycetota</taxon>
        <taxon>Actinomycetes</taxon>
        <taxon>Streptosporangiales</taxon>
        <taxon>Nocardiopsidaceae</taxon>
        <taxon>Salinactinospora</taxon>
    </lineage>
</organism>
<dbReference type="EMBL" id="BAABDD010000010">
    <property type="protein sequence ID" value="GAA3744564.1"/>
    <property type="molecule type" value="Genomic_DNA"/>
</dbReference>